<proteinExistence type="predicted"/>
<name>A0AAV7LJ99_PLEWA</name>
<sequence length="68" mass="7736">MLSSSSEVSHRGGSGSRGEESYRGEEETDCRREVHYLLFQVLTETEHELLPSPETALQKERVEVEIKS</sequence>
<accession>A0AAV7LJ99</accession>
<comment type="caution">
    <text evidence="2">The sequence shown here is derived from an EMBL/GenBank/DDBJ whole genome shotgun (WGS) entry which is preliminary data.</text>
</comment>
<reference evidence="2" key="1">
    <citation type="journal article" date="2022" name="bioRxiv">
        <title>Sequencing and chromosome-scale assembly of the giantPleurodeles waltlgenome.</title>
        <authorList>
            <person name="Brown T."/>
            <person name="Elewa A."/>
            <person name="Iarovenko S."/>
            <person name="Subramanian E."/>
            <person name="Araus A.J."/>
            <person name="Petzold A."/>
            <person name="Susuki M."/>
            <person name="Suzuki K.-i.T."/>
            <person name="Hayashi T."/>
            <person name="Toyoda A."/>
            <person name="Oliveira C."/>
            <person name="Osipova E."/>
            <person name="Leigh N.D."/>
            <person name="Simon A."/>
            <person name="Yun M.H."/>
        </authorList>
    </citation>
    <scope>NUCLEOTIDE SEQUENCE</scope>
    <source>
        <strain evidence="2">20211129_DDA</strain>
        <tissue evidence="2">Liver</tissue>
    </source>
</reference>
<organism evidence="2 3">
    <name type="scientific">Pleurodeles waltl</name>
    <name type="common">Iberian ribbed newt</name>
    <dbReference type="NCBI Taxonomy" id="8319"/>
    <lineage>
        <taxon>Eukaryota</taxon>
        <taxon>Metazoa</taxon>
        <taxon>Chordata</taxon>
        <taxon>Craniata</taxon>
        <taxon>Vertebrata</taxon>
        <taxon>Euteleostomi</taxon>
        <taxon>Amphibia</taxon>
        <taxon>Batrachia</taxon>
        <taxon>Caudata</taxon>
        <taxon>Salamandroidea</taxon>
        <taxon>Salamandridae</taxon>
        <taxon>Pleurodelinae</taxon>
        <taxon>Pleurodeles</taxon>
    </lineage>
</organism>
<evidence type="ECO:0000256" key="1">
    <source>
        <dbReference type="SAM" id="MobiDB-lite"/>
    </source>
</evidence>
<dbReference type="EMBL" id="JANPWB010000015">
    <property type="protein sequence ID" value="KAJ1091701.1"/>
    <property type="molecule type" value="Genomic_DNA"/>
</dbReference>
<protein>
    <submittedName>
        <fullName evidence="2">Uncharacterized protein</fullName>
    </submittedName>
</protein>
<feature type="region of interest" description="Disordered" evidence="1">
    <location>
        <begin position="1"/>
        <end position="28"/>
    </location>
</feature>
<dbReference type="AlphaFoldDB" id="A0AAV7LJ99"/>
<gene>
    <name evidence="2" type="ORF">NDU88_004818</name>
</gene>
<feature type="compositionally biased region" description="Basic and acidic residues" evidence="1">
    <location>
        <begin position="17"/>
        <end position="28"/>
    </location>
</feature>
<evidence type="ECO:0000313" key="2">
    <source>
        <dbReference type="EMBL" id="KAJ1091701.1"/>
    </source>
</evidence>
<evidence type="ECO:0000313" key="3">
    <source>
        <dbReference type="Proteomes" id="UP001066276"/>
    </source>
</evidence>
<keyword evidence="3" id="KW-1185">Reference proteome</keyword>
<dbReference type="Proteomes" id="UP001066276">
    <property type="component" value="Chromosome 11"/>
</dbReference>